<protein>
    <recommendedName>
        <fullName evidence="3">SnoaL-like domain-containing protein</fullName>
    </recommendedName>
</protein>
<dbReference type="Proteomes" id="UP000503462">
    <property type="component" value="Chromosome 2"/>
</dbReference>
<dbReference type="AlphaFoldDB" id="A0A6H0XRL9"/>
<evidence type="ECO:0000313" key="2">
    <source>
        <dbReference type="Proteomes" id="UP000503462"/>
    </source>
</evidence>
<dbReference type="OrthoDB" id="3758478at2759"/>
<accession>A0A6H0XRL9</accession>
<organism evidence="1 2">
    <name type="scientific">Peltaster fructicola</name>
    <dbReference type="NCBI Taxonomy" id="286661"/>
    <lineage>
        <taxon>Eukaryota</taxon>
        <taxon>Fungi</taxon>
        <taxon>Dikarya</taxon>
        <taxon>Ascomycota</taxon>
        <taxon>Pezizomycotina</taxon>
        <taxon>Dothideomycetes</taxon>
        <taxon>Dothideomycetes incertae sedis</taxon>
        <taxon>Peltaster</taxon>
    </lineage>
</organism>
<keyword evidence="2" id="KW-1185">Reference proteome</keyword>
<evidence type="ECO:0008006" key="3">
    <source>
        <dbReference type="Google" id="ProtNLM"/>
    </source>
</evidence>
<dbReference type="EMBL" id="CP051140">
    <property type="protein sequence ID" value="QIW97352.1"/>
    <property type="molecule type" value="Genomic_DNA"/>
</dbReference>
<proteinExistence type="predicted"/>
<name>A0A6H0XRL9_9PEZI</name>
<sequence length="163" mass="19077">MSEEFRDRLREAARRHLEAYNSPDAWDASAIWQTRDPACEHYLQPAESLEPQFRGNINEEAHRHFMEYFGPIFSNFRLDVNWEAVDTYNKIVVHDLNCTMDLKAFGDEPAVCGYQAHYIWTLWFNSDAKVIKVEEMIDIERIMGVVAKRAAQYAAWAKSQKSQ</sequence>
<reference evidence="1 2" key="1">
    <citation type="journal article" date="2016" name="Sci. Rep.">
        <title>Peltaster fructicola genome reveals evolution from an invasive phytopathogen to an ectophytic parasite.</title>
        <authorList>
            <person name="Xu C."/>
            <person name="Chen H."/>
            <person name="Gleason M.L."/>
            <person name="Xu J.R."/>
            <person name="Liu H."/>
            <person name="Zhang R."/>
            <person name="Sun G."/>
        </authorList>
    </citation>
    <scope>NUCLEOTIDE SEQUENCE [LARGE SCALE GENOMIC DNA]</scope>
    <source>
        <strain evidence="1 2">LNHT1506</strain>
    </source>
</reference>
<gene>
    <name evidence="1" type="ORF">AMS68_002870</name>
</gene>
<evidence type="ECO:0000313" key="1">
    <source>
        <dbReference type="EMBL" id="QIW97352.1"/>
    </source>
</evidence>